<sequence length="584" mass="66688">MRKRQSRRKYSFLMLFAITMITAGFLVLLYPIVGNYLSNRERSQAELAYDQTMEETSEKEKKEQYQLAQKYNQYIYEKQQGKNPEPIVYKSVLKNRSGVMGTIDIPAIDIKKMPFYHGTSYQTLDKGLGHFEPTSIPIGGENTRSVITGHSGVKNQVLFTDIRNLVEGDLFFINILGERLAYQITSFEEILPSEVDKVKINAGKDEVTLLTCTPPGINTYRLLVTGKRVPYSYAVEKAVTKRNLWSYQNIVLGTIGINLILFLILMLNYRYWLRYFRSDDPQRSQRGRKNLKRLLFVTKAYFALIFVTMLTILGIAFYGYMQMQQDTQVSATDIGSEQTLSDYNLNKIQRANYEERQIASVNVADYALAKSSLQLSTNNWGIGKLVIPDQSIDLPILAGLENQNLLTGAATFRQEQQLGKDNYVLLAHNIYEQDVLLHRIKFLKNGDKIYTTDFKDVYVYTVSLNKVVEETEVSYIAKNKPGAAPKITLLRCEGNIGTQYRRVVQGELQAVEPIQGMDQQEMVSLGLRQTTAKSDGTIVEKNPVSQVQSFAMVVAARFVREPLQTILPMFLFFMLPILFFSLLR</sequence>
<dbReference type="GO" id="GO:0006508">
    <property type="term" value="P:proteolysis"/>
    <property type="evidence" value="ECO:0007669"/>
    <property type="project" value="UniProtKB-KW"/>
</dbReference>
<reference evidence="6 7" key="1">
    <citation type="submission" date="2020-06" db="EMBL/GenBank/DDBJ databases">
        <title>Crossreactivity between MHC class I-restricted antigens from cancer cells and an enterococcal bacteriophage.</title>
        <authorList>
            <person name="Fluckiger A."/>
            <person name="Daillere R."/>
            <person name="Sassi M."/>
            <person name="Cattoir V."/>
            <person name="Kroemer G."/>
            <person name="Zitvogel L."/>
        </authorList>
    </citation>
    <scope>NUCLEOTIDE SEQUENCE [LARGE SCALE GENOMIC DNA]</scope>
    <source>
        <strain evidence="6 7">EG4</strain>
    </source>
</reference>
<keyword evidence="2" id="KW-0378">Hydrolase</keyword>
<evidence type="ECO:0000256" key="2">
    <source>
        <dbReference type="ARBA" id="ARBA00022801"/>
    </source>
</evidence>
<dbReference type="InterPro" id="IPR005754">
    <property type="entry name" value="Sortase"/>
</dbReference>
<dbReference type="AlphaFoldDB" id="A0ABD4HK36"/>
<proteinExistence type="predicted"/>
<evidence type="ECO:0000256" key="1">
    <source>
        <dbReference type="ARBA" id="ARBA00022670"/>
    </source>
</evidence>
<evidence type="ECO:0000256" key="5">
    <source>
        <dbReference type="SAM" id="Phobius"/>
    </source>
</evidence>
<dbReference type="InterPro" id="IPR023365">
    <property type="entry name" value="Sortase_dom-sf"/>
</dbReference>
<keyword evidence="5" id="KW-0812">Transmembrane</keyword>
<dbReference type="Pfam" id="PF04203">
    <property type="entry name" value="Sortase"/>
    <property type="match status" value="2"/>
</dbReference>
<evidence type="ECO:0000313" key="6">
    <source>
        <dbReference type="EMBL" id="MBA0971827.1"/>
    </source>
</evidence>
<evidence type="ECO:0000256" key="4">
    <source>
        <dbReference type="PIRSR" id="PIRSR605754-1"/>
    </source>
</evidence>
<feature type="transmembrane region" description="Helical" evidence="5">
    <location>
        <begin position="250"/>
        <end position="273"/>
    </location>
</feature>
<organism evidence="6 7">
    <name type="scientific">Enterococcus gallinarum</name>
    <dbReference type="NCBI Taxonomy" id="1353"/>
    <lineage>
        <taxon>Bacteria</taxon>
        <taxon>Bacillati</taxon>
        <taxon>Bacillota</taxon>
        <taxon>Bacilli</taxon>
        <taxon>Lactobacillales</taxon>
        <taxon>Enterococcaceae</taxon>
        <taxon>Enterococcus</taxon>
    </lineage>
</organism>
<dbReference type="InterPro" id="IPR042002">
    <property type="entry name" value="Sortase_C"/>
</dbReference>
<keyword evidence="1" id="KW-0645">Protease</keyword>
<dbReference type="CDD" id="cd05827">
    <property type="entry name" value="Sortase_C"/>
    <property type="match status" value="1"/>
</dbReference>
<accession>A0ABD4HK36</accession>
<feature type="transmembrane region" description="Helical" evidence="5">
    <location>
        <begin position="566"/>
        <end position="583"/>
    </location>
</feature>
<keyword evidence="5" id="KW-1133">Transmembrane helix</keyword>
<dbReference type="GO" id="GO:0008234">
    <property type="term" value="F:cysteine-type peptidase activity"/>
    <property type="evidence" value="ECO:0007669"/>
    <property type="project" value="UniProtKB-KW"/>
</dbReference>
<dbReference type="Proteomes" id="UP000571857">
    <property type="component" value="Unassembled WGS sequence"/>
</dbReference>
<gene>
    <name evidence="6" type="ORF">HWH42_04330</name>
</gene>
<dbReference type="CDD" id="cd06165">
    <property type="entry name" value="Sortase_A"/>
    <property type="match status" value="1"/>
</dbReference>
<feature type="transmembrane region" description="Helical" evidence="5">
    <location>
        <begin position="294"/>
        <end position="320"/>
    </location>
</feature>
<name>A0ABD4HK36_ENTGA</name>
<dbReference type="InterPro" id="IPR042007">
    <property type="entry name" value="Sortase_A"/>
</dbReference>
<dbReference type="SUPFAM" id="SSF63817">
    <property type="entry name" value="Sortase"/>
    <property type="match status" value="2"/>
</dbReference>
<dbReference type="EMBL" id="JABXJK010000013">
    <property type="protein sequence ID" value="MBA0971827.1"/>
    <property type="molecule type" value="Genomic_DNA"/>
</dbReference>
<evidence type="ECO:0000313" key="7">
    <source>
        <dbReference type="Proteomes" id="UP000571857"/>
    </source>
</evidence>
<comment type="caution">
    <text evidence="6">The sequence shown here is derived from an EMBL/GenBank/DDBJ whole genome shotgun (WGS) entry which is preliminary data.</text>
</comment>
<dbReference type="Gene3D" id="2.40.260.10">
    <property type="entry name" value="Sortase"/>
    <property type="match status" value="2"/>
</dbReference>
<evidence type="ECO:0000256" key="3">
    <source>
        <dbReference type="ARBA" id="ARBA00022807"/>
    </source>
</evidence>
<protein>
    <submittedName>
        <fullName evidence="6">Class A/C sortase</fullName>
    </submittedName>
</protein>
<keyword evidence="5" id="KW-0472">Membrane</keyword>
<feature type="active site" description="Acyl-thioester intermediate" evidence="4">
    <location>
        <position position="492"/>
    </location>
</feature>
<dbReference type="NCBIfam" id="TIGR01076">
    <property type="entry name" value="sortase_fam"/>
    <property type="match status" value="2"/>
</dbReference>
<feature type="transmembrane region" description="Helical" evidence="5">
    <location>
        <begin position="12"/>
        <end position="33"/>
    </location>
</feature>
<dbReference type="RefSeq" id="WP_156248065.1">
    <property type="nucleotide sequence ID" value="NZ_CAKOCH010000003.1"/>
</dbReference>
<feature type="active site" description="Proton donor/acceptor" evidence="4">
    <location>
        <position position="428"/>
    </location>
</feature>
<dbReference type="NCBIfam" id="NF033745">
    <property type="entry name" value="class_C_sortase"/>
    <property type="match status" value="1"/>
</dbReference>
<keyword evidence="3" id="KW-0788">Thiol protease</keyword>